<dbReference type="RefSeq" id="XP_065652453.1">
    <property type="nucleotide sequence ID" value="XM_065796381.1"/>
</dbReference>
<dbReference type="PANTHER" id="PTHR33480:SF1">
    <property type="entry name" value="TYR RECOMBINASE DOMAIN-CONTAINING PROTEIN"/>
    <property type="match status" value="1"/>
</dbReference>
<proteinExistence type="predicted"/>
<name>A0ABM4BTH9_HYDVU</name>
<sequence>MWEDFIFGDTTYQLNKNKNIKLRKPSELPDDDDIFVFRSHILKRMKELTAEFFEFFDTSSYVKLRDCACARLTMLNGRRGGEPARLLINEFNQAVNDSWIDKQRLSNLDDLEQSLVDHLKITYMCGKGNNHLVPIIIPPDTMPSLKKLADPIVCKEVDILQSNAFLFAITKQSEGYTSGWHSVHNIISVLSLKKPENIKATSNRHRVSTLFSNLDLPKKDRELFYKHMGHSAAINEGTYQVPPALMEITKVGKHLLDFDCSKSARNETHPACKNNKNPKSQLQVQHHVRKTWQKMLFLKSKLIR</sequence>
<evidence type="ECO:0000313" key="1">
    <source>
        <dbReference type="Proteomes" id="UP001652625"/>
    </source>
</evidence>
<gene>
    <name evidence="2" type="primary">LOC136079814</name>
</gene>
<protein>
    <submittedName>
        <fullName evidence="2">Uncharacterized protein LOC136079814</fullName>
    </submittedName>
</protein>
<dbReference type="Proteomes" id="UP001652625">
    <property type="component" value="Chromosome 04"/>
</dbReference>
<keyword evidence="1" id="KW-1185">Reference proteome</keyword>
<accession>A0ABM4BTH9</accession>
<reference evidence="2" key="1">
    <citation type="submission" date="2025-08" db="UniProtKB">
        <authorList>
            <consortium name="RefSeq"/>
        </authorList>
    </citation>
    <scope>IDENTIFICATION</scope>
</reference>
<dbReference type="PANTHER" id="PTHR33480">
    <property type="entry name" value="SET DOMAIN-CONTAINING PROTEIN-RELATED"/>
    <property type="match status" value="1"/>
</dbReference>
<evidence type="ECO:0000313" key="2">
    <source>
        <dbReference type="RefSeq" id="XP_065652453.1"/>
    </source>
</evidence>
<organism evidence="1 2">
    <name type="scientific">Hydra vulgaris</name>
    <name type="common">Hydra</name>
    <name type="synonym">Hydra attenuata</name>
    <dbReference type="NCBI Taxonomy" id="6087"/>
    <lineage>
        <taxon>Eukaryota</taxon>
        <taxon>Metazoa</taxon>
        <taxon>Cnidaria</taxon>
        <taxon>Hydrozoa</taxon>
        <taxon>Hydroidolina</taxon>
        <taxon>Anthoathecata</taxon>
        <taxon>Aplanulata</taxon>
        <taxon>Hydridae</taxon>
        <taxon>Hydra</taxon>
    </lineage>
</organism>
<dbReference type="GeneID" id="136079814"/>